<evidence type="ECO:0000256" key="1">
    <source>
        <dbReference type="ARBA" id="ARBA00022679"/>
    </source>
</evidence>
<dbReference type="SUPFAM" id="SSF55729">
    <property type="entry name" value="Acyl-CoA N-acyltransferases (Nat)"/>
    <property type="match status" value="1"/>
</dbReference>
<dbReference type="InterPro" id="IPR016181">
    <property type="entry name" value="Acyl_CoA_acyltransferase"/>
</dbReference>
<dbReference type="PROSITE" id="PS51186">
    <property type="entry name" value="GNAT"/>
    <property type="match status" value="1"/>
</dbReference>
<dbReference type="InterPro" id="IPR000182">
    <property type="entry name" value="GNAT_dom"/>
</dbReference>
<accession>A0A3D9BNP8</accession>
<dbReference type="Gene3D" id="3.40.630.30">
    <property type="match status" value="1"/>
</dbReference>
<dbReference type="RefSeq" id="WP_115981320.1">
    <property type="nucleotide sequence ID" value="NZ_QOHR01000022.1"/>
</dbReference>
<proteinExistence type="predicted"/>
<evidence type="ECO:0000259" key="3">
    <source>
        <dbReference type="PROSITE" id="PS51186"/>
    </source>
</evidence>
<dbReference type="OrthoDB" id="9797178at2"/>
<dbReference type="AlphaFoldDB" id="A0A3D9BNP8"/>
<keyword evidence="1 4" id="KW-0808">Transferase</keyword>
<evidence type="ECO:0000313" key="5">
    <source>
        <dbReference type="Proteomes" id="UP000257131"/>
    </source>
</evidence>
<feature type="domain" description="N-acetyltransferase" evidence="3">
    <location>
        <begin position="1"/>
        <end position="156"/>
    </location>
</feature>
<dbReference type="InterPro" id="IPR050832">
    <property type="entry name" value="Bact_Acetyltransf"/>
</dbReference>
<dbReference type="PANTHER" id="PTHR43877:SF1">
    <property type="entry name" value="ACETYLTRANSFERASE"/>
    <property type="match status" value="1"/>
</dbReference>
<dbReference type="PANTHER" id="PTHR43877">
    <property type="entry name" value="AMINOALKYLPHOSPHONATE N-ACETYLTRANSFERASE-RELATED-RELATED"/>
    <property type="match status" value="1"/>
</dbReference>
<comment type="caution">
    <text evidence="4">The sequence shown here is derived from an EMBL/GenBank/DDBJ whole genome shotgun (WGS) entry which is preliminary data.</text>
</comment>
<keyword evidence="2" id="KW-0012">Acyltransferase</keyword>
<reference evidence="4 5" key="1">
    <citation type="journal article" date="2017" name="Int. J. Syst. Evol. Microbiol.">
        <title>Rhodosalinus sediminis gen. nov., sp. nov., isolated from marine saltern.</title>
        <authorList>
            <person name="Guo L.Y."/>
            <person name="Ling S.K."/>
            <person name="Li C.M."/>
            <person name="Chen G.J."/>
            <person name="Du Z.J."/>
        </authorList>
    </citation>
    <scope>NUCLEOTIDE SEQUENCE [LARGE SCALE GENOMIC DNA]</scope>
    <source>
        <strain evidence="4 5">WDN1C137</strain>
    </source>
</reference>
<dbReference type="EMBL" id="QOHR01000022">
    <property type="protein sequence ID" value="REC55056.1"/>
    <property type="molecule type" value="Genomic_DNA"/>
</dbReference>
<name>A0A3D9BNP8_9RHOB</name>
<keyword evidence="5" id="KW-1185">Reference proteome</keyword>
<dbReference type="Pfam" id="PF13508">
    <property type="entry name" value="Acetyltransf_7"/>
    <property type="match status" value="1"/>
</dbReference>
<evidence type="ECO:0000256" key="2">
    <source>
        <dbReference type="ARBA" id="ARBA00023315"/>
    </source>
</evidence>
<sequence length="179" mass="18487">MEYTEGTADRTAEIAALVRAAFTDSEGAAEGAAVGDLARDLMETTPPGDICVFLAETEARVAGAAIFTRLACADPDRRVMLLSPMAVATGLQGQGVGQGLLRHALDALRAAGVEVAVTYGDPAFYARLGFAPVAPEVVPPPRPLTQPEGWLARPLGAPAIAPLPGPCRTVPALDAPAFW</sequence>
<gene>
    <name evidence="4" type="ORF">DRV84_12780</name>
</gene>
<dbReference type="GO" id="GO:0016747">
    <property type="term" value="F:acyltransferase activity, transferring groups other than amino-acyl groups"/>
    <property type="evidence" value="ECO:0007669"/>
    <property type="project" value="InterPro"/>
</dbReference>
<evidence type="ECO:0000313" key="4">
    <source>
        <dbReference type="EMBL" id="REC55056.1"/>
    </source>
</evidence>
<dbReference type="Proteomes" id="UP000257131">
    <property type="component" value="Unassembled WGS sequence"/>
</dbReference>
<organism evidence="4 5">
    <name type="scientific">Rhodosalinus sediminis</name>
    <dbReference type="NCBI Taxonomy" id="1940533"/>
    <lineage>
        <taxon>Bacteria</taxon>
        <taxon>Pseudomonadati</taxon>
        <taxon>Pseudomonadota</taxon>
        <taxon>Alphaproteobacteria</taxon>
        <taxon>Rhodobacterales</taxon>
        <taxon>Paracoccaceae</taxon>
        <taxon>Rhodosalinus</taxon>
    </lineage>
</organism>
<protein>
    <submittedName>
        <fullName evidence="4">GNAT family N-acetyltransferase</fullName>
    </submittedName>
</protein>